<evidence type="ECO:0000256" key="1">
    <source>
        <dbReference type="SAM" id="SignalP"/>
    </source>
</evidence>
<feature type="chain" id="PRO_5046946364" description="DUF4124 domain-containing protein" evidence="1">
    <location>
        <begin position="21"/>
        <end position="144"/>
    </location>
</feature>
<dbReference type="EMBL" id="JBCHKU010000044">
    <property type="protein sequence ID" value="MEM6251068.1"/>
    <property type="molecule type" value="Genomic_DNA"/>
</dbReference>
<evidence type="ECO:0000313" key="2">
    <source>
        <dbReference type="EMBL" id="MEM6251068.1"/>
    </source>
</evidence>
<sequence length="144" mass="16100">MIKWILLASFVALHSTNVNAEIYKCTIDGVESYSQDPCADDAQLITVTPPAKLHSDKYTLSMDELLEQCTAVLKRSATFKDPDSVQVLSYKPDWVSDKSGVRRVLMMEINAKNGYGGYNGGEFFPCYLNHSGTKLSDHQFLINK</sequence>
<keyword evidence="1" id="KW-0732">Signal</keyword>
<protein>
    <recommendedName>
        <fullName evidence="4">DUF4124 domain-containing protein</fullName>
    </recommendedName>
</protein>
<organism evidence="2 3">
    <name type="scientific">Shewanella vaxholmensis</name>
    <dbReference type="NCBI Taxonomy" id="3063535"/>
    <lineage>
        <taxon>Bacteria</taxon>
        <taxon>Pseudomonadati</taxon>
        <taxon>Pseudomonadota</taxon>
        <taxon>Gammaproteobacteria</taxon>
        <taxon>Alteromonadales</taxon>
        <taxon>Shewanellaceae</taxon>
        <taxon>Shewanella</taxon>
    </lineage>
</organism>
<accession>A0ABU9UXS4</accession>
<dbReference type="RefSeq" id="WP_342902544.1">
    <property type="nucleotide sequence ID" value="NZ_JBCHKU010000044.1"/>
</dbReference>
<proteinExistence type="predicted"/>
<comment type="caution">
    <text evidence="2">The sequence shown here is derived from an EMBL/GenBank/DDBJ whole genome shotgun (WGS) entry which is preliminary data.</text>
</comment>
<keyword evidence="3" id="KW-1185">Reference proteome</keyword>
<dbReference type="Proteomes" id="UP001489333">
    <property type="component" value="Unassembled WGS sequence"/>
</dbReference>
<reference evidence="2 3" key="1">
    <citation type="submission" date="2024-04" db="EMBL/GenBank/DDBJ databases">
        <title>Novel Shewanella species isolated from Baltic Sea sediments.</title>
        <authorList>
            <person name="Martin-Rodriguez A.J."/>
            <person name="Fernandez-Juarez V."/>
            <person name="Valeriano V.D."/>
            <person name="Mihindukulasooriya I."/>
            <person name="Ceresnova L."/>
            <person name="Joffre E."/>
            <person name="Jensie-Markopoulos S."/>
            <person name="Moore E.R.B."/>
            <person name="Sjoling A."/>
        </authorList>
    </citation>
    <scope>NUCLEOTIDE SEQUENCE [LARGE SCALE GENOMIC DNA]</scope>
    <source>
        <strain evidence="2 3">VAX-SP0-0CM-1</strain>
    </source>
</reference>
<name>A0ABU9UXS4_9GAMM</name>
<feature type="signal peptide" evidence="1">
    <location>
        <begin position="1"/>
        <end position="20"/>
    </location>
</feature>
<evidence type="ECO:0000313" key="3">
    <source>
        <dbReference type="Proteomes" id="UP001489333"/>
    </source>
</evidence>
<evidence type="ECO:0008006" key="4">
    <source>
        <dbReference type="Google" id="ProtNLM"/>
    </source>
</evidence>
<gene>
    <name evidence="2" type="ORF">AAGS29_20975</name>
</gene>